<proteinExistence type="predicted"/>
<dbReference type="AlphaFoldDB" id="A0A978VBM3"/>
<organism evidence="2 3">
    <name type="scientific">Ziziphus jujuba var. spinosa</name>
    <dbReference type="NCBI Taxonomy" id="714518"/>
    <lineage>
        <taxon>Eukaryota</taxon>
        <taxon>Viridiplantae</taxon>
        <taxon>Streptophyta</taxon>
        <taxon>Embryophyta</taxon>
        <taxon>Tracheophyta</taxon>
        <taxon>Spermatophyta</taxon>
        <taxon>Magnoliopsida</taxon>
        <taxon>eudicotyledons</taxon>
        <taxon>Gunneridae</taxon>
        <taxon>Pentapetalae</taxon>
        <taxon>rosids</taxon>
        <taxon>fabids</taxon>
        <taxon>Rosales</taxon>
        <taxon>Rhamnaceae</taxon>
        <taxon>Paliureae</taxon>
        <taxon>Ziziphus</taxon>
    </lineage>
</organism>
<protein>
    <submittedName>
        <fullName evidence="2">Uncharacterized protein</fullName>
    </submittedName>
</protein>
<dbReference type="Proteomes" id="UP000813462">
    <property type="component" value="Unassembled WGS sequence"/>
</dbReference>
<name>A0A978VBM3_ZIZJJ</name>
<evidence type="ECO:0000313" key="3">
    <source>
        <dbReference type="Proteomes" id="UP000813462"/>
    </source>
</evidence>
<sequence length="247" mass="28180">MTQSRHHLHRHLELGGPAPVPYIPLRRKFDEKEFCDLANSVTVLVWIGCAITIAWIPQLPSISVESISITVIDIPSTGTNHQQVTTANLEMAFLVENQNHNYSIAYDHINVLAFHRQKIHQIFNGENIHEIYDDIKLISDTTVAPIEQDNGTIIIKAQMDGVAFDHLVMYDRRSWISFLEFQLMTRVRMIEGTWTKSTGDMTAVCKISKIVISPNETRKIDFQPPSICFVPAYVLLMEAGEALFFLW</sequence>
<gene>
    <name evidence="2" type="ORF">FEM48_Zijuj06G0211100</name>
</gene>
<reference evidence="2" key="1">
    <citation type="journal article" date="2021" name="Front. Plant Sci.">
        <title>Chromosome-Scale Genome Assembly for Chinese Sour Jujube and Insights Into Its Genome Evolution and Domestication Signature.</title>
        <authorList>
            <person name="Shen L.-Y."/>
            <person name="Luo H."/>
            <person name="Wang X.-L."/>
            <person name="Wang X.-M."/>
            <person name="Qiu X.-J."/>
            <person name="Liu H."/>
            <person name="Zhou S.-S."/>
            <person name="Jia K.-H."/>
            <person name="Nie S."/>
            <person name="Bao Y.-T."/>
            <person name="Zhang R.-G."/>
            <person name="Yun Q.-Z."/>
            <person name="Chai Y.-H."/>
            <person name="Lu J.-Y."/>
            <person name="Li Y."/>
            <person name="Zhao S.-W."/>
            <person name="Mao J.-F."/>
            <person name="Jia S.-G."/>
            <person name="Mao Y.-M."/>
        </authorList>
    </citation>
    <scope>NUCLEOTIDE SEQUENCE</scope>
    <source>
        <strain evidence="2">AT0</strain>
        <tissue evidence="2">Leaf</tissue>
    </source>
</reference>
<evidence type="ECO:0000256" key="1">
    <source>
        <dbReference type="SAM" id="Phobius"/>
    </source>
</evidence>
<evidence type="ECO:0000313" key="2">
    <source>
        <dbReference type="EMBL" id="KAH7525308.1"/>
    </source>
</evidence>
<keyword evidence="1" id="KW-1133">Transmembrane helix</keyword>
<accession>A0A978VBM3</accession>
<feature type="transmembrane region" description="Helical" evidence="1">
    <location>
        <begin position="34"/>
        <end position="56"/>
    </location>
</feature>
<keyword evidence="1" id="KW-0812">Transmembrane</keyword>
<keyword evidence="1" id="KW-0472">Membrane</keyword>
<comment type="caution">
    <text evidence="2">The sequence shown here is derived from an EMBL/GenBank/DDBJ whole genome shotgun (WGS) entry which is preliminary data.</text>
</comment>
<dbReference type="EMBL" id="JAEACU010000006">
    <property type="protein sequence ID" value="KAH7525308.1"/>
    <property type="molecule type" value="Genomic_DNA"/>
</dbReference>